<evidence type="ECO:0000256" key="6">
    <source>
        <dbReference type="ARBA" id="ARBA00022679"/>
    </source>
</evidence>
<comment type="pathway">
    <text evidence="2">Bacterial outer membrane biogenesis; LPS core biosynthesis.</text>
</comment>
<evidence type="ECO:0000256" key="9">
    <source>
        <dbReference type="ARBA" id="ARBA00043995"/>
    </source>
</evidence>
<reference evidence="14 15" key="1">
    <citation type="submission" date="2023-06" db="EMBL/GenBank/DDBJ databases">
        <title>Campylobacter magnum sp. nov., isolated from cecal contents of domestic pigs (Sus scrofa domesticus).</title>
        <authorList>
            <person name="Papic B."/>
            <person name="Gruntar I."/>
        </authorList>
    </citation>
    <scope>NUCLEOTIDE SEQUENCE [LARGE SCALE GENOMIC DNA]</scope>
    <source>
        <strain evidence="15">34484-21</strain>
    </source>
</reference>
<name>A0ABT8T6F5_9BACT</name>
<keyword evidence="4" id="KW-0997">Cell inner membrane</keyword>
<keyword evidence="7" id="KW-0448">Lipopolysaccharide biosynthesis</keyword>
<gene>
    <name evidence="14" type="primary">waaC</name>
    <name evidence="14" type="ORF">Q2362_02605</name>
</gene>
<keyword evidence="3" id="KW-1003">Cell membrane</keyword>
<comment type="caution">
    <text evidence="14">The sequence shown here is derived from an EMBL/GenBank/DDBJ whole genome shotgun (WGS) entry which is preliminary data.</text>
</comment>
<proteinExistence type="inferred from homology"/>
<evidence type="ECO:0000256" key="8">
    <source>
        <dbReference type="ARBA" id="ARBA00023136"/>
    </source>
</evidence>
<dbReference type="InterPro" id="IPR051199">
    <property type="entry name" value="LPS_LOS_Heptosyltrfase"/>
</dbReference>
<keyword evidence="15" id="KW-1185">Reference proteome</keyword>
<dbReference type="Pfam" id="PF01075">
    <property type="entry name" value="Glyco_transf_9"/>
    <property type="match status" value="1"/>
</dbReference>
<evidence type="ECO:0000256" key="13">
    <source>
        <dbReference type="ARBA" id="ARBA00049201"/>
    </source>
</evidence>
<keyword evidence="6" id="KW-0808">Transferase</keyword>
<evidence type="ECO:0000256" key="4">
    <source>
        <dbReference type="ARBA" id="ARBA00022519"/>
    </source>
</evidence>
<dbReference type="EMBL" id="JAULJQ010000002">
    <property type="protein sequence ID" value="MDO2408990.1"/>
    <property type="molecule type" value="Genomic_DNA"/>
</dbReference>
<dbReference type="RefSeq" id="WP_302243850.1">
    <property type="nucleotide sequence ID" value="NZ_JAULJQ010000002.1"/>
</dbReference>
<evidence type="ECO:0000256" key="2">
    <source>
        <dbReference type="ARBA" id="ARBA00004713"/>
    </source>
</evidence>
<dbReference type="PANTHER" id="PTHR30160">
    <property type="entry name" value="TETRAACYLDISACCHARIDE 4'-KINASE-RELATED"/>
    <property type="match status" value="1"/>
</dbReference>
<dbReference type="NCBIfam" id="TIGR02193">
    <property type="entry name" value="heptsyl_trn_I"/>
    <property type="match status" value="1"/>
</dbReference>
<comment type="catalytic activity">
    <reaction evidence="13">
        <text>an alpha-Kdo-(2-&gt;4)-alpha-Kdo-(2-&gt;6)-lipid A + ADP-L-glycero-beta-D-manno-heptose = an L-alpha-D-Hep-(1-&gt;5)-[alpha-Kdo-(2-&gt;4)]-alpha-Kdo-(2-&gt;6)-lipid A + ADP + H(+)</text>
        <dbReference type="Rhea" id="RHEA:74067"/>
        <dbReference type="ChEBI" id="CHEBI:15378"/>
        <dbReference type="ChEBI" id="CHEBI:61506"/>
        <dbReference type="ChEBI" id="CHEBI:176431"/>
        <dbReference type="ChEBI" id="CHEBI:193068"/>
        <dbReference type="ChEBI" id="CHEBI:456216"/>
        <dbReference type="EC" id="2.4.99.23"/>
    </reaction>
</comment>
<accession>A0ABT8T6F5</accession>
<evidence type="ECO:0000256" key="10">
    <source>
        <dbReference type="ARBA" id="ARBA00044041"/>
    </source>
</evidence>
<dbReference type="Proteomes" id="UP001171111">
    <property type="component" value="Unassembled WGS sequence"/>
</dbReference>
<dbReference type="Gene3D" id="3.40.50.2000">
    <property type="entry name" value="Glycogen Phosphorylase B"/>
    <property type="match status" value="2"/>
</dbReference>
<evidence type="ECO:0000256" key="11">
    <source>
        <dbReference type="ARBA" id="ARBA00044190"/>
    </source>
</evidence>
<sequence length="346" mass="38503">MKIAIIKLSALGDIVHASVAIQFIRKHIANAHISWFCDARFEQIARLLAGVDEVVALPLKDKKFLKTFGILRQKQGQFDIIIDLQGLLKSALVSRILGKNIFGFDRFSTKEGLASIFYTHKYSCNYDKNIILRNLELCAFALNFSFDEKEILTKEPCFLKNSRIPNENFRIPDKNSRIPSDETRIPNENSRIPNRKILIAPFASESSKCYAHFASVIKGAKEFAQCFLVAGSEPEREKAAKLASSGATLLAPLDLAQILEFMDTCDLIIGNDSGITHLAWAQNCATITLFGNRSGARNAFATPKNLIIQATPKHEIDAFHIDKSDFCINDIDPAQIIAKAKVICDA</sequence>
<evidence type="ECO:0000256" key="3">
    <source>
        <dbReference type="ARBA" id="ARBA00022475"/>
    </source>
</evidence>
<keyword evidence="5" id="KW-0328">Glycosyltransferase</keyword>
<dbReference type="InterPro" id="IPR002201">
    <property type="entry name" value="Glyco_trans_9"/>
</dbReference>
<evidence type="ECO:0000313" key="15">
    <source>
        <dbReference type="Proteomes" id="UP001171111"/>
    </source>
</evidence>
<dbReference type="PANTHER" id="PTHR30160:SF19">
    <property type="entry name" value="LIPOPOLYSACCHARIDE HEPTOSYLTRANSFERASE 1"/>
    <property type="match status" value="1"/>
</dbReference>
<evidence type="ECO:0000256" key="5">
    <source>
        <dbReference type="ARBA" id="ARBA00022676"/>
    </source>
</evidence>
<evidence type="ECO:0000256" key="1">
    <source>
        <dbReference type="ARBA" id="ARBA00004515"/>
    </source>
</evidence>
<organism evidence="14 15">
    <name type="scientific">Campylobacter magnus</name>
    <dbReference type="NCBI Taxonomy" id="3026462"/>
    <lineage>
        <taxon>Bacteria</taxon>
        <taxon>Pseudomonadati</taxon>
        <taxon>Campylobacterota</taxon>
        <taxon>Epsilonproteobacteria</taxon>
        <taxon>Campylobacterales</taxon>
        <taxon>Campylobacteraceae</taxon>
        <taxon>Campylobacter</taxon>
    </lineage>
</organism>
<keyword evidence="8" id="KW-0472">Membrane</keyword>
<protein>
    <recommendedName>
        <fullName evidence="11">Lipopolysaccharide heptosyltransferase 1</fullName>
        <ecNumber evidence="10">2.4.99.23</ecNumber>
    </recommendedName>
    <alternativeName>
        <fullName evidence="12">ADP-heptose:lipopolysaccharide heptosyltransferase I</fullName>
    </alternativeName>
</protein>
<evidence type="ECO:0000256" key="12">
    <source>
        <dbReference type="ARBA" id="ARBA00044330"/>
    </source>
</evidence>
<comment type="subcellular location">
    <subcellularLocation>
        <location evidence="1">Cell inner membrane</location>
        <topology evidence="1">Peripheral membrane protein</topology>
        <orientation evidence="1">Cytoplasmic side</orientation>
    </subcellularLocation>
</comment>
<dbReference type="SUPFAM" id="SSF53756">
    <property type="entry name" value="UDP-Glycosyltransferase/glycogen phosphorylase"/>
    <property type="match status" value="1"/>
</dbReference>
<dbReference type="CDD" id="cd03789">
    <property type="entry name" value="GT9_LPS_heptosyltransferase"/>
    <property type="match status" value="1"/>
</dbReference>
<dbReference type="EC" id="2.4.99.23" evidence="10"/>
<evidence type="ECO:0000256" key="7">
    <source>
        <dbReference type="ARBA" id="ARBA00022985"/>
    </source>
</evidence>
<evidence type="ECO:0000313" key="14">
    <source>
        <dbReference type="EMBL" id="MDO2408990.1"/>
    </source>
</evidence>
<dbReference type="InterPro" id="IPR011908">
    <property type="entry name" value="LipoPS_heptosylTferase-I"/>
</dbReference>
<comment type="similarity">
    <text evidence="9">Belongs to the glycosyltransferase 9 family.</text>
</comment>